<organism evidence="17 18">
    <name type="scientific">Daphnia magna</name>
    <dbReference type="NCBI Taxonomy" id="35525"/>
    <lineage>
        <taxon>Eukaryota</taxon>
        <taxon>Metazoa</taxon>
        <taxon>Ecdysozoa</taxon>
        <taxon>Arthropoda</taxon>
        <taxon>Crustacea</taxon>
        <taxon>Branchiopoda</taxon>
        <taxon>Diplostraca</taxon>
        <taxon>Cladocera</taxon>
        <taxon>Anomopoda</taxon>
        <taxon>Daphniidae</taxon>
        <taxon>Daphnia</taxon>
    </lineage>
</organism>
<dbReference type="InterPro" id="IPR002067">
    <property type="entry name" value="MCP"/>
</dbReference>
<dbReference type="STRING" id="35525.A0A164VAN4"/>
<evidence type="ECO:0000313" key="17">
    <source>
        <dbReference type="EMBL" id="KZS12136.1"/>
    </source>
</evidence>
<dbReference type="AlphaFoldDB" id="A0A164VAN4"/>
<dbReference type="InterPro" id="IPR023395">
    <property type="entry name" value="MCP_dom_sf"/>
</dbReference>
<evidence type="ECO:0000313" key="18">
    <source>
        <dbReference type="Proteomes" id="UP000076858"/>
    </source>
</evidence>
<proteinExistence type="inferred from homology"/>
<feature type="transmembrane region" description="Helical" evidence="16">
    <location>
        <begin position="314"/>
        <end position="336"/>
    </location>
</feature>
<keyword evidence="9 14" id="KW-0472">Membrane</keyword>
<feature type="transmembrane region" description="Helical" evidence="16">
    <location>
        <begin position="170"/>
        <end position="191"/>
    </location>
</feature>
<keyword evidence="7 16" id="KW-1133">Transmembrane helix</keyword>
<feature type="transmembrane region" description="Helical" evidence="16">
    <location>
        <begin position="274"/>
        <end position="294"/>
    </location>
</feature>
<dbReference type="Gene3D" id="1.50.40.10">
    <property type="entry name" value="Mitochondrial carrier domain"/>
    <property type="match status" value="1"/>
</dbReference>
<evidence type="ECO:0000256" key="15">
    <source>
        <dbReference type="RuleBase" id="RU000488"/>
    </source>
</evidence>
<comment type="subcellular location">
    <subcellularLocation>
        <location evidence="1">Mitochondrion inner membrane</location>
        <topology evidence="1">Multi-pass membrane protein</topology>
    </subcellularLocation>
</comment>
<reference evidence="17 18" key="1">
    <citation type="submission" date="2016-03" db="EMBL/GenBank/DDBJ databases">
        <title>EvidentialGene: Evidence-directed Construction of Genes on Genomes.</title>
        <authorList>
            <person name="Gilbert D.G."/>
            <person name="Choi J.-H."/>
            <person name="Mockaitis K."/>
            <person name="Colbourne J."/>
            <person name="Pfrender M."/>
        </authorList>
    </citation>
    <scope>NUCLEOTIDE SEQUENCE [LARGE SCALE GENOMIC DNA]</scope>
    <source>
        <strain evidence="17 18">Xinb3</strain>
        <tissue evidence="17">Complete organism</tissue>
    </source>
</reference>
<evidence type="ECO:0000256" key="13">
    <source>
        <dbReference type="ARBA" id="ARBA00079992"/>
    </source>
</evidence>
<dbReference type="GO" id="GO:0005743">
    <property type="term" value="C:mitochondrial inner membrane"/>
    <property type="evidence" value="ECO:0007669"/>
    <property type="project" value="UniProtKB-SubCell"/>
</dbReference>
<dbReference type="SUPFAM" id="SSF103506">
    <property type="entry name" value="Mitochondrial carrier"/>
    <property type="match status" value="1"/>
</dbReference>
<protein>
    <recommendedName>
        <fullName evidence="12">Solute carrier family 25 member 32</fullName>
    </recommendedName>
    <alternativeName>
        <fullName evidence="13">Mitochondrial FAD transporter</fullName>
    </alternativeName>
</protein>
<accession>A0A164VAN4</accession>
<dbReference type="PANTHER" id="PTHR45683">
    <property type="entry name" value="MITOCHONDRIAL NICOTINAMIDE ADENINE DINUCLEOTIDE TRANSPORTER 1-RELATED-RELATED"/>
    <property type="match status" value="1"/>
</dbReference>
<evidence type="ECO:0000256" key="6">
    <source>
        <dbReference type="ARBA" id="ARBA00022792"/>
    </source>
</evidence>
<dbReference type="GO" id="GO:0015215">
    <property type="term" value="F:nucleotide transmembrane transporter activity"/>
    <property type="evidence" value="ECO:0007669"/>
    <property type="project" value="UniProtKB-ARBA"/>
</dbReference>
<evidence type="ECO:0000256" key="9">
    <source>
        <dbReference type="ARBA" id="ARBA00023136"/>
    </source>
</evidence>
<dbReference type="GO" id="GO:0015711">
    <property type="term" value="P:organic anion transport"/>
    <property type="evidence" value="ECO:0007669"/>
    <property type="project" value="UniProtKB-ARBA"/>
</dbReference>
<comment type="catalytic activity">
    <reaction evidence="10">
        <text>FAD(in) = FAD(out)</text>
        <dbReference type="Rhea" id="RHEA:76535"/>
        <dbReference type="ChEBI" id="CHEBI:57692"/>
    </reaction>
</comment>
<evidence type="ECO:0000256" key="14">
    <source>
        <dbReference type="PROSITE-ProRule" id="PRU00282"/>
    </source>
</evidence>
<dbReference type="PRINTS" id="PR00926">
    <property type="entry name" value="MITOCARRIER"/>
</dbReference>
<evidence type="ECO:0000256" key="1">
    <source>
        <dbReference type="ARBA" id="ARBA00004448"/>
    </source>
</evidence>
<dbReference type="Proteomes" id="UP000076858">
    <property type="component" value="Unassembled WGS sequence"/>
</dbReference>
<sequence>MLCSFYFDIKIIQLVAVGKKETLPRLNKLLRNTVGIPNVNLERAFTNKNTKCSAILCLDFPSTGIAKNFEMTSSSSINIENEPKHLTSSCVCCPMTALFRRYQQIKYEHLVAGIAGGVVSTTILHPLDTIRTRLAVSGSRLICAGVQRPHYGGLVDVLTSITRTDGVHGLYRGVTLGILTAGCTWGSYFFFYDALKAELQRDDPSKPLGPARHVMAAAEAGIVTLVLTNPIWVIKTRLCLQFGVNSQCVSEQKLYKGIMDALVKTYRYEGIRGLYRGFLPGVFGVSHSAVQFMVYEEMKNGYNKHRNMSIDSRMQSTMTYLSFAAMSKLIAVTATYPYQLMRTRMQDQYHEHNGVIDMLTRTWRHEGVRGFYKGMLPTLLRVTPATAITFVVYENVSHNLVSVASSSSSQTIDSTTLTSAPLTPAVL</sequence>
<dbReference type="FunFam" id="1.50.40.10:FF:000025">
    <property type="entry name" value="mitochondrial folate transporter/carrier"/>
    <property type="match status" value="1"/>
</dbReference>
<gene>
    <name evidence="17" type="ORF">APZ42_022943</name>
</gene>
<evidence type="ECO:0000256" key="12">
    <source>
        <dbReference type="ARBA" id="ARBA00070508"/>
    </source>
</evidence>
<feature type="transmembrane region" description="Helical" evidence="16">
    <location>
        <begin position="211"/>
        <end position="232"/>
    </location>
</feature>
<keyword evidence="18" id="KW-1185">Reference proteome</keyword>
<evidence type="ECO:0000256" key="16">
    <source>
        <dbReference type="SAM" id="Phobius"/>
    </source>
</evidence>
<evidence type="ECO:0000256" key="4">
    <source>
        <dbReference type="ARBA" id="ARBA00022692"/>
    </source>
</evidence>
<feature type="repeat" description="Solcar" evidence="14">
    <location>
        <begin position="104"/>
        <end position="198"/>
    </location>
</feature>
<evidence type="ECO:0000256" key="2">
    <source>
        <dbReference type="ARBA" id="ARBA00006375"/>
    </source>
</evidence>
<dbReference type="InterPro" id="IPR018108">
    <property type="entry name" value="MCP_transmembrane"/>
</dbReference>
<dbReference type="Pfam" id="PF00153">
    <property type="entry name" value="Mito_carr"/>
    <property type="match status" value="3"/>
</dbReference>
<keyword evidence="3 15" id="KW-0813">Transport</keyword>
<keyword evidence="6" id="KW-0999">Mitochondrion inner membrane</keyword>
<name>A0A164VAN4_9CRUS</name>
<evidence type="ECO:0000256" key="7">
    <source>
        <dbReference type="ARBA" id="ARBA00022989"/>
    </source>
</evidence>
<keyword evidence="4 14" id="KW-0812">Transmembrane</keyword>
<dbReference type="EMBL" id="LRGB01001363">
    <property type="protein sequence ID" value="KZS12136.1"/>
    <property type="molecule type" value="Genomic_DNA"/>
</dbReference>
<evidence type="ECO:0000256" key="10">
    <source>
        <dbReference type="ARBA" id="ARBA00050907"/>
    </source>
</evidence>
<keyword evidence="5" id="KW-0677">Repeat</keyword>
<dbReference type="PROSITE" id="PS50920">
    <property type="entry name" value="SOLCAR"/>
    <property type="match status" value="3"/>
</dbReference>
<dbReference type="OrthoDB" id="428293at2759"/>
<evidence type="ECO:0000256" key="11">
    <source>
        <dbReference type="ARBA" id="ARBA00058619"/>
    </source>
</evidence>
<feature type="repeat" description="Solcar" evidence="14">
    <location>
        <begin position="208"/>
        <end position="301"/>
    </location>
</feature>
<keyword evidence="8" id="KW-0496">Mitochondrion</keyword>
<comment type="similarity">
    <text evidence="2 15">Belongs to the mitochondrial carrier (TC 2.A.29) family.</text>
</comment>
<evidence type="ECO:0000256" key="3">
    <source>
        <dbReference type="ARBA" id="ARBA00022448"/>
    </source>
</evidence>
<evidence type="ECO:0000256" key="5">
    <source>
        <dbReference type="ARBA" id="ARBA00022737"/>
    </source>
</evidence>
<feature type="repeat" description="Solcar" evidence="14">
    <location>
        <begin position="315"/>
        <end position="399"/>
    </location>
</feature>
<comment type="function">
    <text evidence="11">Facilitates flavin adenine dinucleotide (FAD) translocation across the mitochondrial inner membrane into the mitochondrial matrix where it acts as a redox cofactor to assist flavoenzyme activities in fundamental metabolic processes including fatty acid beta-oxidation, amino acid and choline metabolism as well as mitochondrial electron transportation. In particular, provides FAD to DLD dehydrogenase of the glycine cleavage system, part of mitochondrial one-carbon metabolic pathway involved in neural tube closure in early embryogenesis.</text>
</comment>
<dbReference type="InterPro" id="IPR044712">
    <property type="entry name" value="SLC25A32-like"/>
</dbReference>
<evidence type="ECO:0000256" key="8">
    <source>
        <dbReference type="ARBA" id="ARBA00023128"/>
    </source>
</evidence>
<comment type="caution">
    <text evidence="17">The sequence shown here is derived from an EMBL/GenBank/DDBJ whole genome shotgun (WGS) entry which is preliminary data.</text>
</comment>